<dbReference type="PROSITE" id="PS00397">
    <property type="entry name" value="RECOMBINASES_1"/>
    <property type="match status" value="1"/>
</dbReference>
<evidence type="ECO:0000313" key="5">
    <source>
        <dbReference type="EMBL" id="KAA6347842.1"/>
    </source>
</evidence>
<dbReference type="CDD" id="cd03768">
    <property type="entry name" value="SR_ResInv"/>
    <property type="match status" value="1"/>
</dbReference>
<comment type="caution">
    <text evidence="5">The sequence shown here is derived from an EMBL/GenBank/DDBJ whole genome shotgun (WGS) entry which is preliminary data.</text>
</comment>
<proteinExistence type="predicted"/>
<dbReference type="EMBL" id="SNRY01000083">
    <property type="protein sequence ID" value="KAA6347842.1"/>
    <property type="molecule type" value="Genomic_DNA"/>
</dbReference>
<evidence type="ECO:0000256" key="2">
    <source>
        <dbReference type="ARBA" id="ARBA00023125"/>
    </source>
</evidence>
<dbReference type="PANTHER" id="PTHR30461:SF19">
    <property type="entry name" value="SITE-SPECIFIC RECOMBINASE RESOLVASE FAMILY"/>
    <property type="match status" value="1"/>
</dbReference>
<dbReference type="AlphaFoldDB" id="A0A5J4SPV7"/>
<gene>
    <name evidence="5" type="ORF">EZS27_004707</name>
</gene>
<name>A0A5J4SPV7_9ZZZZ</name>
<organism evidence="5">
    <name type="scientific">termite gut metagenome</name>
    <dbReference type="NCBI Taxonomy" id="433724"/>
    <lineage>
        <taxon>unclassified sequences</taxon>
        <taxon>metagenomes</taxon>
        <taxon>organismal metagenomes</taxon>
    </lineage>
</organism>
<dbReference type="SUPFAM" id="SSF53041">
    <property type="entry name" value="Resolvase-like"/>
    <property type="match status" value="1"/>
</dbReference>
<dbReference type="InterPro" id="IPR036162">
    <property type="entry name" value="Resolvase-like_N_sf"/>
</dbReference>
<dbReference type="InterPro" id="IPR006118">
    <property type="entry name" value="Recombinase_CS"/>
</dbReference>
<keyword evidence="2" id="KW-0238">DNA-binding</keyword>
<feature type="domain" description="Resolvase/invertase-type recombinase catalytic" evidence="4">
    <location>
        <begin position="1"/>
        <end position="143"/>
    </location>
</feature>
<sequence>MIYGYVRVSTDKQDCENQKLGVNAKAQQLELTVQKWIEDNGVSGTKEPEERALGGLLKKVKKGDTIIISELSRFGRSLYMVMRILEGLSKNEVNVYSHKDNFKLDNTIESKVLAFAFSLAAEIERDMISRRTKEALARKRKDGAVLGRPLGAKSAKRKLDDKEQQIVEYLKKGLSYSAIARMTGTHRLTICDFIKRNELEKHKTCYKSNKVSVKKKLLIKSITKDVAIENEALIDLYKKHFSFESMGKEMGLESRTLVSILKRRGIYDKIKEINEQQRIKIKSRRQIERENEKNVDRG</sequence>
<reference evidence="5" key="1">
    <citation type="submission" date="2019-03" db="EMBL/GenBank/DDBJ databases">
        <title>Single cell metagenomics reveals metabolic interactions within the superorganism composed of flagellate Streblomastix strix and complex community of Bacteroidetes bacteria on its surface.</title>
        <authorList>
            <person name="Treitli S.C."/>
            <person name="Kolisko M."/>
            <person name="Husnik F."/>
            <person name="Keeling P."/>
            <person name="Hampl V."/>
        </authorList>
    </citation>
    <scope>NUCLEOTIDE SEQUENCE</scope>
    <source>
        <strain evidence="5">STM</strain>
    </source>
</reference>
<dbReference type="InterPro" id="IPR050639">
    <property type="entry name" value="SSR_resolvase"/>
</dbReference>
<dbReference type="Gene3D" id="3.40.50.1390">
    <property type="entry name" value="Resolvase, N-terminal catalytic domain"/>
    <property type="match status" value="1"/>
</dbReference>
<evidence type="ECO:0000256" key="3">
    <source>
        <dbReference type="ARBA" id="ARBA00023172"/>
    </source>
</evidence>
<accession>A0A5J4SPV7</accession>
<dbReference type="PANTHER" id="PTHR30461">
    <property type="entry name" value="DNA-INVERTASE FROM LAMBDOID PROPHAGE"/>
    <property type="match status" value="1"/>
</dbReference>
<dbReference type="InterPro" id="IPR006119">
    <property type="entry name" value="Resolv_N"/>
</dbReference>
<dbReference type="SMART" id="SM00857">
    <property type="entry name" value="Resolvase"/>
    <property type="match status" value="1"/>
</dbReference>
<dbReference type="Pfam" id="PF00239">
    <property type="entry name" value="Resolvase"/>
    <property type="match status" value="1"/>
</dbReference>
<keyword evidence="1" id="KW-0229">DNA integration</keyword>
<dbReference type="PROSITE" id="PS51736">
    <property type="entry name" value="RECOMBINASES_3"/>
    <property type="match status" value="1"/>
</dbReference>
<evidence type="ECO:0000259" key="4">
    <source>
        <dbReference type="PROSITE" id="PS51736"/>
    </source>
</evidence>
<protein>
    <submittedName>
        <fullName evidence="5">Putative DNA-invertase from lambdoid prophage Rac</fullName>
    </submittedName>
</protein>
<dbReference type="Gene3D" id="1.10.10.60">
    <property type="entry name" value="Homeodomain-like"/>
    <property type="match status" value="1"/>
</dbReference>
<dbReference type="GO" id="GO:0003677">
    <property type="term" value="F:DNA binding"/>
    <property type="evidence" value="ECO:0007669"/>
    <property type="project" value="UniProtKB-KW"/>
</dbReference>
<keyword evidence="3" id="KW-0233">DNA recombination</keyword>
<dbReference type="GO" id="GO:0000150">
    <property type="term" value="F:DNA strand exchange activity"/>
    <property type="evidence" value="ECO:0007669"/>
    <property type="project" value="InterPro"/>
</dbReference>
<dbReference type="GO" id="GO:0015074">
    <property type="term" value="P:DNA integration"/>
    <property type="evidence" value="ECO:0007669"/>
    <property type="project" value="UniProtKB-KW"/>
</dbReference>
<evidence type="ECO:0000256" key="1">
    <source>
        <dbReference type="ARBA" id="ARBA00022908"/>
    </source>
</evidence>